<evidence type="ECO:0008006" key="3">
    <source>
        <dbReference type="Google" id="ProtNLM"/>
    </source>
</evidence>
<gene>
    <name evidence="1" type="ORF">SUBVAR_05727</name>
</gene>
<dbReference type="OrthoDB" id="9794761at2"/>
<evidence type="ECO:0000313" key="1">
    <source>
        <dbReference type="EMBL" id="EFB75947.1"/>
    </source>
</evidence>
<keyword evidence="2" id="KW-1185">Reference proteome</keyword>
<dbReference type="AlphaFoldDB" id="D1PN12"/>
<dbReference type="PANTHER" id="PTHR48098:SF6">
    <property type="entry name" value="FERRI-BACILLIBACTIN ESTERASE BESA"/>
    <property type="match status" value="1"/>
</dbReference>
<name>D1PN12_9FIRM</name>
<dbReference type="PANTHER" id="PTHR48098">
    <property type="entry name" value="ENTEROCHELIN ESTERASE-RELATED"/>
    <property type="match status" value="1"/>
</dbReference>
<dbReference type="InterPro" id="IPR000801">
    <property type="entry name" value="Esterase-like"/>
</dbReference>
<dbReference type="RefSeq" id="WP_007047107.1">
    <property type="nucleotide sequence ID" value="NZ_GG704769.1"/>
</dbReference>
<dbReference type="InterPro" id="IPR050583">
    <property type="entry name" value="Mycobacterial_A85_antigen"/>
</dbReference>
<dbReference type="STRING" id="411471.SUBVAR_05727"/>
<organism evidence="1 2">
    <name type="scientific">Subdoligranulum variabile DSM 15176</name>
    <dbReference type="NCBI Taxonomy" id="411471"/>
    <lineage>
        <taxon>Bacteria</taxon>
        <taxon>Bacillati</taxon>
        <taxon>Bacillota</taxon>
        <taxon>Clostridia</taxon>
        <taxon>Eubacteriales</taxon>
        <taxon>Oscillospiraceae</taxon>
        <taxon>Subdoligranulum</taxon>
    </lineage>
</organism>
<dbReference type="SUPFAM" id="SSF53474">
    <property type="entry name" value="alpha/beta-Hydrolases"/>
    <property type="match status" value="1"/>
</dbReference>
<dbReference type="InterPro" id="IPR029058">
    <property type="entry name" value="AB_hydrolase_fold"/>
</dbReference>
<protein>
    <recommendedName>
        <fullName evidence="3">Esterase</fullName>
    </recommendedName>
</protein>
<dbReference type="eggNOG" id="COG2819">
    <property type="taxonomic scope" value="Bacteria"/>
</dbReference>
<dbReference type="HOGENOM" id="CLU_039834_4_1_9"/>
<dbReference type="EMBL" id="ACBY02000023">
    <property type="protein sequence ID" value="EFB75947.1"/>
    <property type="molecule type" value="Genomic_DNA"/>
</dbReference>
<evidence type="ECO:0000313" key="2">
    <source>
        <dbReference type="Proteomes" id="UP000003438"/>
    </source>
</evidence>
<dbReference type="Pfam" id="PF00756">
    <property type="entry name" value="Esterase"/>
    <property type="match status" value="1"/>
</dbReference>
<reference evidence="1" key="1">
    <citation type="submission" date="2009-12" db="EMBL/GenBank/DDBJ databases">
        <authorList>
            <person name="Weinstock G."/>
            <person name="Sodergren E."/>
            <person name="Clifton S."/>
            <person name="Fulton L."/>
            <person name="Fulton B."/>
            <person name="Courtney L."/>
            <person name="Fronick C."/>
            <person name="Harrison M."/>
            <person name="Strong C."/>
            <person name="Farmer C."/>
            <person name="Delahaunty K."/>
            <person name="Markovic C."/>
            <person name="Hall O."/>
            <person name="Minx P."/>
            <person name="Tomlinson C."/>
            <person name="Mitreva M."/>
            <person name="Nelson J."/>
            <person name="Hou S."/>
            <person name="Wollam A."/>
            <person name="Pepin K.H."/>
            <person name="Johnson M."/>
            <person name="Bhonagiri V."/>
            <person name="Nash W.E."/>
            <person name="Warren W."/>
            <person name="Chinwalla A."/>
            <person name="Mardis E.R."/>
            <person name="Wilson R.K."/>
        </authorList>
    </citation>
    <scope>NUCLEOTIDE SEQUENCE [LARGE SCALE GENOMIC DNA]</scope>
    <source>
        <strain evidence="1">DSM 15176</strain>
    </source>
</reference>
<dbReference type="ESTHER" id="9firm-d1pn12">
    <property type="family name" value="A85-IroE-IroD-Fes-Yiel"/>
</dbReference>
<dbReference type="Gene3D" id="3.40.50.1820">
    <property type="entry name" value="alpha/beta hydrolase"/>
    <property type="match status" value="1"/>
</dbReference>
<proteinExistence type="predicted"/>
<comment type="caution">
    <text evidence="1">The sequence shown here is derived from an EMBL/GenBank/DDBJ whole genome shotgun (WGS) entry which is preliminary data.</text>
</comment>
<accession>D1PN12</accession>
<sequence>MHQYTIGGKSVSVFPGKTPGAPAIYLNTFAEEGQQVYAQLQKMSLPAFSLVAVSDLDWNRDMVPWDAPPAFKRGEPCIGGADTYLHLLTDAILPVAEKALPGPPCWRGLAGYSLAGLFAVYAMYKTDHFSRIASMSGSLWFPGFREYAVSHPIRHLPERLFFSLGDKESKTRNPVLQTVRERTEELLAYYQSLGICSVFQLNSGNHYNHAAERTAAGIAWLLKA</sequence>
<dbReference type="Proteomes" id="UP000003438">
    <property type="component" value="Unassembled WGS sequence"/>
</dbReference>